<dbReference type="GO" id="GO:0042383">
    <property type="term" value="C:sarcolemma"/>
    <property type="evidence" value="ECO:0007669"/>
    <property type="project" value="TreeGrafter"/>
</dbReference>
<evidence type="ECO:0000259" key="10">
    <source>
        <dbReference type="Pfam" id="PF01699"/>
    </source>
</evidence>
<keyword evidence="6 9" id="KW-1133">Transmembrane helix</keyword>
<keyword evidence="4" id="KW-0109">Calcium transport</keyword>
<dbReference type="InterPro" id="IPR004837">
    <property type="entry name" value="NaCa_Exmemb"/>
</dbReference>
<feature type="transmembrane region" description="Helical" evidence="9">
    <location>
        <begin position="195"/>
        <end position="215"/>
    </location>
</feature>
<accession>A0A820WVS3</accession>
<sequence>MSTESYNSTTFNCQRFKCSGRGLILPFGIEACMSIQLRAVLYFVFLLYLFLGIAIIADIFMSAIETITSRKQKIRYPDPGEKDKYLTVEVRVWNDTVANLTLMALGSSSPEILLSIIEIVGNRFEAGELGPGTIVGSAAYNLLMISAICIASINAPETRRIKLYNVFLVTSFFGFFAYIWLFIVLSVISKDVVELWEAVLTFLMFPLVVILAYLAEKNCFASKKIEMAEEEKLIITPPETDAAGVPRSFHKDELLQFLRDLGQSSNLSIEDKAQLFAAKLSENMHRSRMQYRIQGARMLTGGKSLFVNLPDKLQEIYEKYQKIDDESSPSAIAQEIDCLPKLEFTATAYAVLENEQRIDIIIKRTGPINIYQRAVKPQPFDTTFSTDHKAGGRKSTLTRNDIDEDPQMAILEFASSSYAVLEREQRVTVEVVRHGFTKSVVHFR</sequence>
<reference evidence="13" key="1">
    <citation type="submission" date="2021-02" db="EMBL/GenBank/DDBJ databases">
        <authorList>
            <person name="Nowell W R."/>
        </authorList>
    </citation>
    <scope>NUCLEOTIDE SEQUENCE</scope>
</reference>
<evidence type="ECO:0000256" key="5">
    <source>
        <dbReference type="ARBA" id="ARBA00022692"/>
    </source>
</evidence>
<evidence type="ECO:0000256" key="3">
    <source>
        <dbReference type="ARBA" id="ARBA00022449"/>
    </source>
</evidence>
<dbReference type="GO" id="GO:0005432">
    <property type="term" value="F:calcium:sodium antiporter activity"/>
    <property type="evidence" value="ECO:0007669"/>
    <property type="project" value="TreeGrafter"/>
</dbReference>
<dbReference type="Proteomes" id="UP000663838">
    <property type="component" value="Unassembled WGS sequence"/>
</dbReference>
<evidence type="ECO:0000313" key="11">
    <source>
        <dbReference type="EMBL" id="CAF4301130.1"/>
    </source>
</evidence>
<evidence type="ECO:0000256" key="1">
    <source>
        <dbReference type="ARBA" id="ARBA00004127"/>
    </source>
</evidence>
<comment type="subcellular location">
    <subcellularLocation>
        <location evidence="1">Endomembrane system</location>
        <topology evidence="1">Multi-pass membrane protein</topology>
    </subcellularLocation>
</comment>
<dbReference type="GO" id="GO:0098794">
    <property type="term" value="C:postsynapse"/>
    <property type="evidence" value="ECO:0007669"/>
    <property type="project" value="TreeGrafter"/>
</dbReference>
<dbReference type="Pfam" id="PF01699">
    <property type="entry name" value="Na_Ca_ex"/>
    <property type="match status" value="1"/>
</dbReference>
<keyword evidence="3" id="KW-0050">Antiport</keyword>
<feature type="transmembrane region" description="Helical" evidence="9">
    <location>
        <begin position="39"/>
        <end position="64"/>
    </location>
</feature>
<dbReference type="EMBL" id="CAJOBS010000206">
    <property type="protein sequence ID" value="CAF4523621.1"/>
    <property type="molecule type" value="Genomic_DNA"/>
</dbReference>
<evidence type="ECO:0000256" key="4">
    <source>
        <dbReference type="ARBA" id="ARBA00022568"/>
    </source>
</evidence>
<dbReference type="GO" id="GO:0012505">
    <property type="term" value="C:endomembrane system"/>
    <property type="evidence" value="ECO:0007669"/>
    <property type="project" value="UniProtKB-SubCell"/>
</dbReference>
<evidence type="ECO:0000313" key="16">
    <source>
        <dbReference type="Proteomes" id="UP000663873"/>
    </source>
</evidence>
<evidence type="ECO:0000313" key="14">
    <source>
        <dbReference type="EMBL" id="CAF4661912.1"/>
    </source>
</evidence>
<keyword evidence="8 9" id="KW-0472">Membrane</keyword>
<name>A0A820WVS3_9BILA</name>
<evidence type="ECO:0000313" key="12">
    <source>
        <dbReference type="EMBL" id="CAF4482809.1"/>
    </source>
</evidence>
<dbReference type="Proteomes" id="UP000663848">
    <property type="component" value="Unassembled WGS sequence"/>
</dbReference>
<dbReference type="GO" id="GO:0030424">
    <property type="term" value="C:axon"/>
    <property type="evidence" value="ECO:0007669"/>
    <property type="project" value="TreeGrafter"/>
</dbReference>
<dbReference type="InterPro" id="IPR044880">
    <property type="entry name" value="NCX_ion-bd_dom_sf"/>
</dbReference>
<organism evidence="13 15">
    <name type="scientific">Rotaria socialis</name>
    <dbReference type="NCBI Taxonomy" id="392032"/>
    <lineage>
        <taxon>Eukaryota</taxon>
        <taxon>Metazoa</taxon>
        <taxon>Spiralia</taxon>
        <taxon>Gnathifera</taxon>
        <taxon>Rotifera</taxon>
        <taxon>Eurotatoria</taxon>
        <taxon>Bdelloidea</taxon>
        <taxon>Philodinida</taxon>
        <taxon>Philodinidae</taxon>
        <taxon>Rotaria</taxon>
    </lineage>
</organism>
<feature type="transmembrane region" description="Helical" evidence="9">
    <location>
        <begin position="134"/>
        <end position="154"/>
    </location>
</feature>
<dbReference type="EMBL" id="CAJOBP010001657">
    <property type="protein sequence ID" value="CAF4301130.1"/>
    <property type="molecule type" value="Genomic_DNA"/>
</dbReference>
<dbReference type="GO" id="GO:0098703">
    <property type="term" value="P:calcium ion import across plasma membrane"/>
    <property type="evidence" value="ECO:0007669"/>
    <property type="project" value="TreeGrafter"/>
</dbReference>
<feature type="transmembrane region" description="Helical" evidence="9">
    <location>
        <begin position="166"/>
        <end position="189"/>
    </location>
</feature>
<keyword evidence="16" id="KW-1185">Reference proteome</keyword>
<proteinExistence type="predicted"/>
<evidence type="ECO:0000256" key="8">
    <source>
        <dbReference type="ARBA" id="ARBA00023136"/>
    </source>
</evidence>
<evidence type="ECO:0000256" key="2">
    <source>
        <dbReference type="ARBA" id="ARBA00022448"/>
    </source>
</evidence>
<dbReference type="InterPro" id="IPR051171">
    <property type="entry name" value="CaCA"/>
</dbReference>
<dbReference type="AlphaFoldDB" id="A0A820WVS3"/>
<keyword evidence="7" id="KW-0406">Ion transport</keyword>
<dbReference type="EMBL" id="CAJOBQ010001390">
    <property type="protein sequence ID" value="CAF4482809.1"/>
    <property type="molecule type" value="Genomic_DNA"/>
</dbReference>
<feature type="domain" description="Sodium/calcium exchanger membrane region" evidence="10">
    <location>
        <begin position="42"/>
        <end position="213"/>
    </location>
</feature>
<keyword evidence="2" id="KW-0813">Transport</keyword>
<protein>
    <recommendedName>
        <fullName evidence="10">Sodium/calcium exchanger membrane region domain-containing protein</fullName>
    </recommendedName>
</protein>
<dbReference type="PANTHER" id="PTHR11878">
    <property type="entry name" value="SODIUM/CALCIUM EXCHANGER"/>
    <property type="match status" value="1"/>
</dbReference>
<comment type="caution">
    <text evidence="13">The sequence shown here is derived from an EMBL/GenBank/DDBJ whole genome shotgun (WGS) entry which is preliminary data.</text>
</comment>
<dbReference type="EMBL" id="CAJOBR010002173">
    <property type="protein sequence ID" value="CAF4661912.1"/>
    <property type="molecule type" value="Genomic_DNA"/>
</dbReference>
<keyword evidence="5 9" id="KW-0812">Transmembrane</keyword>
<evidence type="ECO:0000313" key="13">
    <source>
        <dbReference type="EMBL" id="CAF4523621.1"/>
    </source>
</evidence>
<keyword evidence="4" id="KW-0106">Calcium</keyword>
<evidence type="ECO:0000256" key="9">
    <source>
        <dbReference type="SAM" id="Phobius"/>
    </source>
</evidence>
<evidence type="ECO:0000256" key="6">
    <source>
        <dbReference type="ARBA" id="ARBA00022989"/>
    </source>
</evidence>
<dbReference type="Proteomes" id="UP000663862">
    <property type="component" value="Unassembled WGS sequence"/>
</dbReference>
<dbReference type="PANTHER" id="PTHR11878:SF76">
    <property type="entry name" value="CALX-BETA DOMAIN-CONTAINING PROTEIN"/>
    <property type="match status" value="1"/>
</dbReference>
<evidence type="ECO:0000313" key="15">
    <source>
        <dbReference type="Proteomes" id="UP000663838"/>
    </source>
</evidence>
<dbReference type="Gene3D" id="1.20.1420.30">
    <property type="entry name" value="NCX, central ion-binding region"/>
    <property type="match status" value="1"/>
</dbReference>
<dbReference type="Proteomes" id="UP000663873">
    <property type="component" value="Unassembled WGS sequence"/>
</dbReference>
<evidence type="ECO:0000256" key="7">
    <source>
        <dbReference type="ARBA" id="ARBA00023065"/>
    </source>
</evidence>
<gene>
    <name evidence="14" type="ORF">QYT958_LOCUS15539</name>
    <name evidence="13" type="ORF">TOA249_LOCUS5193</name>
    <name evidence="12" type="ORF">TSG867_LOCUS19661</name>
    <name evidence="11" type="ORF">UJA718_LOCUS12645</name>
</gene>